<dbReference type="Gene3D" id="3.40.30.10">
    <property type="entry name" value="Glutaredoxin"/>
    <property type="match status" value="1"/>
</dbReference>
<reference evidence="1" key="1">
    <citation type="journal article" date="2011" name="Plant Physiol.">
        <title>Comprehensive sequence analysis of 24,783 barley full-length cDNAs derived from 12 clone libraries.</title>
        <authorList>
            <person name="Matsumoto T."/>
            <person name="Tanaka T."/>
            <person name="Sakai H."/>
            <person name="Amano N."/>
            <person name="Kanamori H."/>
            <person name="Kurita K."/>
            <person name="Kikuta A."/>
            <person name="Kamiya K."/>
            <person name="Yamamoto M."/>
            <person name="Ikawa H."/>
            <person name="Fujii N."/>
            <person name="Hori K."/>
            <person name="Itoh T."/>
            <person name="Sato K."/>
        </authorList>
    </citation>
    <scope>NUCLEOTIDE SEQUENCE</scope>
    <source>
        <tissue evidence="1">Shoot</tissue>
    </source>
</reference>
<accession>F2CR84</accession>
<dbReference type="EMBL" id="AK354136">
    <property type="protein sequence ID" value="BAJ85355.1"/>
    <property type="molecule type" value="mRNA"/>
</dbReference>
<name>F2CR84_HORVV</name>
<protein>
    <submittedName>
        <fullName evidence="1">Predicted protein</fullName>
    </submittedName>
</protein>
<proteinExistence type="evidence at transcript level"/>
<sequence length="65" mass="7453">MWPMSQMHLLFVFVERDNEEVGEPVANYFGITGQETTVLAYTGNEDSKKFFYSGEISLDNIKLQS</sequence>
<organism evidence="1">
    <name type="scientific">Hordeum vulgare subsp. vulgare</name>
    <name type="common">Domesticated barley</name>
    <dbReference type="NCBI Taxonomy" id="112509"/>
    <lineage>
        <taxon>Eukaryota</taxon>
        <taxon>Viridiplantae</taxon>
        <taxon>Streptophyta</taxon>
        <taxon>Embryophyta</taxon>
        <taxon>Tracheophyta</taxon>
        <taxon>Spermatophyta</taxon>
        <taxon>Magnoliopsida</taxon>
        <taxon>Liliopsida</taxon>
        <taxon>Poales</taxon>
        <taxon>Poaceae</taxon>
        <taxon>BOP clade</taxon>
        <taxon>Pooideae</taxon>
        <taxon>Triticodae</taxon>
        <taxon>Triticeae</taxon>
        <taxon>Hordeinae</taxon>
        <taxon>Hordeum</taxon>
    </lineage>
</organism>
<dbReference type="AlphaFoldDB" id="F2CR84"/>
<evidence type="ECO:0000313" key="1">
    <source>
        <dbReference type="EMBL" id="BAJ85355.1"/>
    </source>
</evidence>